<comment type="caution">
    <text evidence="2">The sequence shown here is derived from an EMBL/GenBank/DDBJ whole genome shotgun (WGS) entry which is preliminary data.</text>
</comment>
<dbReference type="PANTHER" id="PTHR28208:SF3">
    <property type="entry name" value="PHOSPHATIDATE PHOSPHATASE APP1"/>
    <property type="match status" value="1"/>
</dbReference>
<dbReference type="InterPro" id="IPR052935">
    <property type="entry name" value="Mg2+_PAP"/>
</dbReference>
<dbReference type="Pfam" id="PF09949">
    <property type="entry name" value="APP1_cat"/>
    <property type="match status" value="1"/>
</dbReference>
<gene>
    <name evidence="2" type="ORF">GM51_6680</name>
</gene>
<organism evidence="2">
    <name type="scientific">freshwater metagenome</name>
    <dbReference type="NCBI Taxonomy" id="449393"/>
    <lineage>
        <taxon>unclassified sequences</taxon>
        <taxon>metagenomes</taxon>
        <taxon>ecological metagenomes</taxon>
    </lineage>
</organism>
<protein>
    <submittedName>
        <fullName evidence="2">ACP synthase</fullName>
    </submittedName>
</protein>
<proteinExistence type="predicted"/>
<dbReference type="EMBL" id="JNSL01000031">
    <property type="protein sequence ID" value="KGA19392.1"/>
    <property type="molecule type" value="Genomic_DNA"/>
</dbReference>
<dbReference type="InterPro" id="IPR019236">
    <property type="entry name" value="APP1_cat"/>
</dbReference>
<accession>A0A094Q7M5</accession>
<name>A0A094Q7M5_9ZZZZ</name>
<feature type="domain" description="Phosphatidate phosphatase APP1 catalytic" evidence="1">
    <location>
        <begin position="159"/>
        <end position="309"/>
    </location>
</feature>
<evidence type="ECO:0000259" key="1">
    <source>
        <dbReference type="Pfam" id="PF09949"/>
    </source>
</evidence>
<dbReference type="AlphaFoldDB" id="A0A094Q7M5"/>
<dbReference type="PANTHER" id="PTHR28208">
    <property type="entry name" value="PHOSPHATIDATE PHOSPHATASE APP1"/>
    <property type="match status" value="1"/>
</dbReference>
<sequence length="365" mass="40660">MASSNRVRHATQQLPKIHPLARFEDRMHQLRARFARRRGLLPTIVPYRGYGTATEIRVLCRVVLAPVLKPGSRRARKFARRFESVRGWRSFVSVPVANAAVTITIDDYCETVTADRGGVVDVHLAFALPQGEHVAKLTVEDSLPVDVPINVASPTATRGIICDVDDTVMVTALPRPFLAAWNSFVLNEHARVPTPGMAVFLSRMSQLESGMPVFYLSTGAWNVAPTLRRFLSRNLYPVGTMLLTDWGPTHDRLFRSGQEHKKRQLEKLAKDFPHIKWIMIGDDGQHDEAIYGEFEANHPENVSFVAIRQLSTSEAVLAGGRRKGLAKELHGTAPWVYAHDGAGMIEQLTNLGVLDAGDTPIRRYS</sequence>
<evidence type="ECO:0000313" key="2">
    <source>
        <dbReference type="EMBL" id="KGA19392.1"/>
    </source>
</evidence>
<reference evidence="2" key="1">
    <citation type="submission" date="2014-06" db="EMBL/GenBank/DDBJ databases">
        <title>Key roles for freshwater Actinobacteria revealed by deep metagenomic sequencing.</title>
        <authorList>
            <person name="Ghai R."/>
            <person name="Mizuno C.M."/>
            <person name="Picazo A."/>
            <person name="Camacho A."/>
            <person name="Rodriguez-Valera F."/>
        </authorList>
    </citation>
    <scope>NUCLEOTIDE SEQUENCE</scope>
</reference>
<dbReference type="GO" id="GO:0008195">
    <property type="term" value="F:phosphatidate phosphatase activity"/>
    <property type="evidence" value="ECO:0007669"/>
    <property type="project" value="InterPro"/>
</dbReference>